<dbReference type="Pfam" id="PF13555">
    <property type="entry name" value="AAA_29"/>
    <property type="match status" value="1"/>
</dbReference>
<proteinExistence type="predicted"/>
<keyword evidence="2" id="KW-0472">Membrane</keyword>
<dbReference type="InterPro" id="IPR027417">
    <property type="entry name" value="P-loop_NTPase"/>
</dbReference>
<name>A0A5C8EZZ7_9SPIR</name>
<dbReference type="PANTHER" id="PTHR41259:SF1">
    <property type="entry name" value="DOUBLE-STRAND BREAK REPAIR RAD50 ATPASE, PUTATIVE-RELATED"/>
    <property type="match status" value="1"/>
</dbReference>
<sequence>MILKLNNFGKFKNKSFEISNGITLFYGENESGKTTIFDSLMILFSESKRVSVFFKQMKSRYGNDIDIDFEPKIPEHLKMHPQSYNNLYAIRQSEIIFEMSDSKKDSKDWESEIKKKLFSSDIDIGKMVSEIKAEYSSKAQNSILYKINILENEKIEIDKILNNLYDKINNSTNKKDNLKEFKENIFLHENILKEKIEDREKLYSLIKSKKEAETKSIKLNLLKQINDFNKADEFLSKNIIYKDDYSKEINGRTKKIEDIKMNITFLKGKIEALKKSFVEEKNKTDYDSVKKRIENGINKIEDTTKKNNKTPKIIFFIAVVFISSFLALYFKNPLFLTIIIPAIPFMFIKENKNSKIIKDILESLPELDIKETDIFIFKDLLNKELAKIEIIMTNNDNEEIENYNADLEKIVKELENENNLLNKIFEKLKVRDKEEYYNIKNNYDLLLKQNEENYKKLMIEVKKLGLKNIETLEIDCIRILKELDEKGVNPNDYNEMEIKKIENNLKDLESEINILKEEINKIKNNISYIEGELNNSENIHADIINFESKLSQIKENIINLNKRRKALKLLEEMLFSINKKNDDIFQSLSKEARILYNHITEKKLSDEGIIMSGFDKDKIMVADKQNKIRNVEFLSSATRDAVYIAMRLSILTKIHQAGRLILLDDPFITFDNNRTKEALSFIKEYSKNYNIPVVIFTKDTFTRDFMQKFEDVTIYELS</sequence>
<gene>
    <name evidence="3" type="ORF">EPJ70_11885</name>
</gene>
<evidence type="ECO:0000256" key="2">
    <source>
        <dbReference type="SAM" id="Phobius"/>
    </source>
</evidence>
<evidence type="ECO:0000313" key="3">
    <source>
        <dbReference type="EMBL" id="TXJ42644.1"/>
    </source>
</evidence>
<feature type="transmembrane region" description="Helical" evidence="2">
    <location>
        <begin position="313"/>
        <end position="330"/>
    </location>
</feature>
<organism evidence="3 4">
    <name type="scientific">Brachyspira aalborgi</name>
    <dbReference type="NCBI Taxonomy" id="29522"/>
    <lineage>
        <taxon>Bacteria</taxon>
        <taxon>Pseudomonadati</taxon>
        <taxon>Spirochaetota</taxon>
        <taxon>Spirochaetia</taxon>
        <taxon>Brachyspirales</taxon>
        <taxon>Brachyspiraceae</taxon>
        <taxon>Brachyspira</taxon>
    </lineage>
</organism>
<keyword evidence="2" id="KW-0812">Transmembrane</keyword>
<keyword evidence="1" id="KW-0175">Coiled coil</keyword>
<keyword evidence="2" id="KW-1133">Transmembrane helix</keyword>
<comment type="caution">
    <text evidence="3">The sequence shown here is derived from an EMBL/GenBank/DDBJ whole genome shotgun (WGS) entry which is preliminary data.</text>
</comment>
<reference evidence="3 4" key="1">
    <citation type="journal article" date="1992" name="Lakartidningen">
        <title>[Penicillin V and not amoxicillin is the first choice preparation in acute otitis].</title>
        <authorList>
            <person name="Kamme C."/>
            <person name="Lundgren K."/>
            <person name="Prellner K."/>
        </authorList>
    </citation>
    <scope>NUCLEOTIDE SEQUENCE [LARGE SCALE GENOMIC DNA]</scope>
    <source>
        <strain evidence="3 4">PC3714II</strain>
    </source>
</reference>
<feature type="coiled-coil region" evidence="1">
    <location>
        <begin position="491"/>
        <end position="570"/>
    </location>
</feature>
<dbReference type="RefSeq" id="WP_147527583.1">
    <property type="nucleotide sequence ID" value="NZ_SAYG01000018.1"/>
</dbReference>
<evidence type="ECO:0000313" key="4">
    <source>
        <dbReference type="Proteomes" id="UP000324574"/>
    </source>
</evidence>
<dbReference type="GO" id="GO:0006302">
    <property type="term" value="P:double-strand break repair"/>
    <property type="evidence" value="ECO:0007669"/>
    <property type="project" value="InterPro"/>
</dbReference>
<dbReference type="SUPFAM" id="SSF52540">
    <property type="entry name" value="P-loop containing nucleoside triphosphate hydrolases"/>
    <property type="match status" value="1"/>
</dbReference>
<evidence type="ECO:0000256" key="1">
    <source>
        <dbReference type="SAM" id="Coils"/>
    </source>
</evidence>
<dbReference type="Gene3D" id="3.40.50.300">
    <property type="entry name" value="P-loop containing nucleotide triphosphate hydrolases"/>
    <property type="match status" value="2"/>
</dbReference>
<dbReference type="AlphaFoldDB" id="A0A5C8EZZ7"/>
<dbReference type="Proteomes" id="UP000324574">
    <property type="component" value="Unassembled WGS sequence"/>
</dbReference>
<dbReference type="EMBL" id="SAYG01000018">
    <property type="protein sequence ID" value="TXJ42644.1"/>
    <property type="molecule type" value="Genomic_DNA"/>
</dbReference>
<dbReference type="PANTHER" id="PTHR41259">
    <property type="entry name" value="DOUBLE-STRAND BREAK REPAIR RAD50 ATPASE, PUTATIVE-RELATED"/>
    <property type="match status" value="1"/>
</dbReference>
<feature type="coiled-coil region" evidence="1">
    <location>
        <begin position="393"/>
        <end position="467"/>
    </location>
</feature>
<dbReference type="GO" id="GO:0016887">
    <property type="term" value="F:ATP hydrolysis activity"/>
    <property type="evidence" value="ECO:0007669"/>
    <property type="project" value="InterPro"/>
</dbReference>
<protein>
    <submittedName>
        <fullName evidence="3">ATPase</fullName>
    </submittedName>
</protein>
<accession>A0A5C8EZZ7</accession>